<accession>A0ABR8S6F0</accession>
<sequence length="132" mass="14781">MLDPFEIKVMKLALRGDTPWIVGMRNQIPYLTVTDRQSHAGGFTTKFHCSDVAIPVEIPRGEGDLPVSGYPPAINAKRREPAEGLVSFIVWLGDDGRIRQLEACSLIDDQWPSDIFNGFYEFQDDSGNILEV</sequence>
<gene>
    <name evidence="1" type="ORF">H9646_01040</name>
</gene>
<evidence type="ECO:0000313" key="2">
    <source>
        <dbReference type="Proteomes" id="UP000634919"/>
    </source>
</evidence>
<reference evidence="1 2" key="1">
    <citation type="submission" date="2020-08" db="EMBL/GenBank/DDBJ databases">
        <title>A Genomic Blueprint of the Chicken Gut Microbiome.</title>
        <authorList>
            <person name="Gilroy R."/>
            <person name="Ravi A."/>
            <person name="Getino M."/>
            <person name="Pursley I."/>
            <person name="Horton D.L."/>
            <person name="Alikhan N.-F."/>
            <person name="Baker D."/>
            <person name="Gharbi K."/>
            <person name="Hall N."/>
            <person name="Watson M."/>
            <person name="Adriaenssens E.M."/>
            <person name="Foster-Nyarko E."/>
            <person name="Jarju S."/>
            <person name="Secka A."/>
            <person name="Antonio M."/>
            <person name="Oren A."/>
            <person name="Chaudhuri R."/>
            <person name="La Ragione R.M."/>
            <person name="Hildebrand F."/>
            <person name="Pallen M.J."/>
        </authorList>
    </citation>
    <scope>NUCLEOTIDE SEQUENCE [LARGE SCALE GENOMIC DNA]</scope>
    <source>
        <strain evidence="1 2">Sa2CVA6</strain>
    </source>
</reference>
<evidence type="ECO:0000313" key="1">
    <source>
        <dbReference type="EMBL" id="MBD7959057.1"/>
    </source>
</evidence>
<organism evidence="1 2">
    <name type="scientific">Comamonas avium</name>
    <dbReference type="NCBI Taxonomy" id="2762231"/>
    <lineage>
        <taxon>Bacteria</taxon>
        <taxon>Pseudomonadati</taxon>
        <taxon>Pseudomonadota</taxon>
        <taxon>Betaproteobacteria</taxon>
        <taxon>Burkholderiales</taxon>
        <taxon>Comamonadaceae</taxon>
        <taxon>Comamonas</taxon>
    </lineage>
</organism>
<keyword evidence="2" id="KW-1185">Reference proteome</keyword>
<name>A0ABR8S6F0_9BURK</name>
<proteinExistence type="predicted"/>
<dbReference type="Proteomes" id="UP000634919">
    <property type="component" value="Unassembled WGS sequence"/>
</dbReference>
<comment type="caution">
    <text evidence="1">The sequence shown here is derived from an EMBL/GenBank/DDBJ whole genome shotgun (WGS) entry which is preliminary data.</text>
</comment>
<protein>
    <submittedName>
        <fullName evidence="1">Uncharacterized protein</fullName>
    </submittedName>
</protein>
<dbReference type="EMBL" id="JACSQK010000001">
    <property type="protein sequence ID" value="MBD7959057.1"/>
    <property type="molecule type" value="Genomic_DNA"/>
</dbReference>
<dbReference type="RefSeq" id="WP_191721475.1">
    <property type="nucleotide sequence ID" value="NZ_JACSQK010000001.1"/>
</dbReference>